<reference evidence="3 4" key="1">
    <citation type="journal article" date="2014" name="Nat. Commun.">
        <title>Klebsormidium flaccidum genome reveals primary factors for plant terrestrial adaptation.</title>
        <authorList>
            <person name="Hori K."/>
            <person name="Maruyama F."/>
            <person name="Fujisawa T."/>
            <person name="Togashi T."/>
            <person name="Yamamoto N."/>
            <person name="Seo M."/>
            <person name="Sato S."/>
            <person name="Yamada T."/>
            <person name="Mori H."/>
            <person name="Tajima N."/>
            <person name="Moriyama T."/>
            <person name="Ikeuchi M."/>
            <person name="Watanabe M."/>
            <person name="Wada H."/>
            <person name="Kobayashi K."/>
            <person name="Saito M."/>
            <person name="Masuda T."/>
            <person name="Sasaki-Sekimoto Y."/>
            <person name="Mashiguchi K."/>
            <person name="Awai K."/>
            <person name="Shimojima M."/>
            <person name="Masuda S."/>
            <person name="Iwai M."/>
            <person name="Nobusawa T."/>
            <person name="Narise T."/>
            <person name="Kondo S."/>
            <person name="Saito H."/>
            <person name="Sato R."/>
            <person name="Murakawa M."/>
            <person name="Ihara Y."/>
            <person name="Oshima-Yamada Y."/>
            <person name="Ohtaka K."/>
            <person name="Satoh M."/>
            <person name="Sonobe K."/>
            <person name="Ishii M."/>
            <person name="Ohtani R."/>
            <person name="Kanamori-Sato M."/>
            <person name="Honoki R."/>
            <person name="Miyazaki D."/>
            <person name="Mochizuki H."/>
            <person name="Umetsu J."/>
            <person name="Higashi K."/>
            <person name="Shibata D."/>
            <person name="Kamiya Y."/>
            <person name="Sato N."/>
            <person name="Nakamura Y."/>
            <person name="Tabata S."/>
            <person name="Ida S."/>
            <person name="Kurokawa K."/>
            <person name="Ohta H."/>
        </authorList>
    </citation>
    <scope>NUCLEOTIDE SEQUENCE [LARGE SCALE GENOMIC DNA]</scope>
    <source>
        <strain evidence="3 4">NIES-2285</strain>
    </source>
</reference>
<sequence length="231" mass="24788">MRHETVLSLLFLGQVLGDSNALQVMASLNPRVTLADVPANVQGPAQVLAAGNVPTDQAVARNSMFAYRLKTYKDCRAPGTPSVTDQELAAAVKNEHRITQAAVDRDDAVLNQLQNLGNQLQNVSNQLQSLSATVNAKLDNQAAMRGNYFARDFSHPLRPIAVMSPGGPQAVGTVPALLTAGGVSPGSVQELIELTPAQIVTLQTYYNHNFGIAVGDNTEMQRHKFGLYIGW</sequence>
<evidence type="ECO:0000256" key="1">
    <source>
        <dbReference type="SAM" id="Coils"/>
    </source>
</evidence>
<keyword evidence="1" id="KW-0175">Coiled coil</keyword>
<name>A0A1Y1IQY9_KLENI</name>
<keyword evidence="2" id="KW-0732">Signal</keyword>
<dbReference type="EMBL" id="DF238262">
    <property type="protein sequence ID" value="GAQ93124.1"/>
    <property type="molecule type" value="Genomic_DNA"/>
</dbReference>
<dbReference type="Proteomes" id="UP000054558">
    <property type="component" value="Unassembled WGS sequence"/>
</dbReference>
<dbReference type="AlphaFoldDB" id="A0A1Y1IQY9"/>
<evidence type="ECO:0000313" key="3">
    <source>
        <dbReference type="EMBL" id="GAQ93124.1"/>
    </source>
</evidence>
<evidence type="ECO:0000313" key="4">
    <source>
        <dbReference type="Proteomes" id="UP000054558"/>
    </source>
</evidence>
<feature type="chain" id="PRO_5012192048" evidence="2">
    <location>
        <begin position="22"/>
        <end position="231"/>
    </location>
</feature>
<gene>
    <name evidence="3" type="ORF">KFL_013130020</name>
</gene>
<organism evidence="3 4">
    <name type="scientific">Klebsormidium nitens</name>
    <name type="common">Green alga</name>
    <name type="synonym">Ulothrix nitens</name>
    <dbReference type="NCBI Taxonomy" id="105231"/>
    <lineage>
        <taxon>Eukaryota</taxon>
        <taxon>Viridiplantae</taxon>
        <taxon>Streptophyta</taxon>
        <taxon>Klebsormidiophyceae</taxon>
        <taxon>Klebsormidiales</taxon>
        <taxon>Klebsormidiaceae</taxon>
        <taxon>Klebsormidium</taxon>
    </lineage>
</organism>
<keyword evidence="4" id="KW-1185">Reference proteome</keyword>
<feature type="coiled-coil region" evidence="1">
    <location>
        <begin position="113"/>
        <end position="140"/>
    </location>
</feature>
<accession>A0A1Y1IQY9</accession>
<evidence type="ECO:0000256" key="2">
    <source>
        <dbReference type="SAM" id="SignalP"/>
    </source>
</evidence>
<proteinExistence type="predicted"/>
<feature type="signal peptide" evidence="2">
    <location>
        <begin position="1"/>
        <end position="21"/>
    </location>
</feature>
<protein>
    <submittedName>
        <fullName evidence="3">Uncharacterized protein</fullName>
    </submittedName>
</protein>